<dbReference type="InterPro" id="IPR029058">
    <property type="entry name" value="AB_hydrolase_fold"/>
</dbReference>
<dbReference type="PANTHER" id="PTHR10039:SF5">
    <property type="entry name" value="NACHT DOMAIN-CONTAINING PROTEIN"/>
    <property type="match status" value="1"/>
</dbReference>
<dbReference type="SUPFAM" id="SSF53474">
    <property type="entry name" value="alpha/beta-Hydrolases"/>
    <property type="match status" value="1"/>
</dbReference>
<gene>
    <name evidence="4" type="ORF">CBYS24578_00016164</name>
</gene>
<feature type="compositionally biased region" description="Basic and acidic residues" evidence="2">
    <location>
        <begin position="1073"/>
        <end position="1084"/>
    </location>
</feature>
<feature type="compositionally biased region" description="Basic residues" evidence="2">
    <location>
        <begin position="1132"/>
        <end position="1145"/>
    </location>
</feature>
<protein>
    <recommendedName>
        <fullName evidence="3">Nephrocystin 3-like N-terminal domain-containing protein</fullName>
    </recommendedName>
</protein>
<organism evidence="4 5">
    <name type="scientific">Clonostachys byssicola</name>
    <dbReference type="NCBI Taxonomy" id="160290"/>
    <lineage>
        <taxon>Eukaryota</taxon>
        <taxon>Fungi</taxon>
        <taxon>Dikarya</taxon>
        <taxon>Ascomycota</taxon>
        <taxon>Pezizomycotina</taxon>
        <taxon>Sordariomycetes</taxon>
        <taxon>Hypocreomycetidae</taxon>
        <taxon>Hypocreales</taxon>
        <taxon>Bionectriaceae</taxon>
        <taxon>Clonostachys</taxon>
    </lineage>
</organism>
<keyword evidence="5" id="KW-1185">Reference proteome</keyword>
<dbReference type="SUPFAM" id="SSF52540">
    <property type="entry name" value="P-loop containing nucleoside triphosphate hydrolases"/>
    <property type="match status" value="1"/>
</dbReference>
<proteinExistence type="predicted"/>
<evidence type="ECO:0000259" key="3">
    <source>
        <dbReference type="Pfam" id="PF24883"/>
    </source>
</evidence>
<feature type="region of interest" description="Disordered" evidence="2">
    <location>
        <begin position="1053"/>
        <end position="1097"/>
    </location>
</feature>
<dbReference type="Proteomes" id="UP000754883">
    <property type="component" value="Unassembled WGS sequence"/>
</dbReference>
<evidence type="ECO:0000256" key="2">
    <source>
        <dbReference type="SAM" id="MobiDB-lite"/>
    </source>
</evidence>
<feature type="non-terminal residue" evidence="4">
    <location>
        <position position="1"/>
    </location>
</feature>
<dbReference type="SUPFAM" id="SSF48403">
    <property type="entry name" value="Ankyrin repeat"/>
    <property type="match status" value="1"/>
</dbReference>
<dbReference type="EMBL" id="CABFNO020001296">
    <property type="protein sequence ID" value="CAG9977302.1"/>
    <property type="molecule type" value="Genomic_DNA"/>
</dbReference>
<reference evidence="5" key="1">
    <citation type="submission" date="2019-06" db="EMBL/GenBank/DDBJ databases">
        <authorList>
            <person name="Broberg M."/>
        </authorList>
    </citation>
    <scope>NUCLEOTIDE SEQUENCE [LARGE SCALE GENOMIC DNA]</scope>
</reference>
<dbReference type="AlphaFoldDB" id="A0A9N9U7B9"/>
<name>A0A9N9U7B9_9HYPO</name>
<dbReference type="InterPro" id="IPR056884">
    <property type="entry name" value="NPHP3-like_N"/>
</dbReference>
<keyword evidence="1" id="KW-0677">Repeat</keyword>
<dbReference type="Pfam" id="PF24883">
    <property type="entry name" value="NPHP3_N"/>
    <property type="match status" value="1"/>
</dbReference>
<comment type="caution">
    <text evidence="4">The sequence shown here is derived from an EMBL/GenBank/DDBJ whole genome shotgun (WGS) entry which is preliminary data.</text>
</comment>
<dbReference type="InterPro" id="IPR036770">
    <property type="entry name" value="Ankyrin_rpt-contain_sf"/>
</dbReference>
<feature type="region of interest" description="Disordered" evidence="2">
    <location>
        <begin position="1118"/>
        <end position="1145"/>
    </location>
</feature>
<evidence type="ECO:0000313" key="4">
    <source>
        <dbReference type="EMBL" id="CAG9977302.1"/>
    </source>
</evidence>
<dbReference type="OrthoDB" id="5134972at2759"/>
<dbReference type="InterPro" id="IPR027417">
    <property type="entry name" value="P-loop_NTPase"/>
</dbReference>
<dbReference type="PANTHER" id="PTHR10039">
    <property type="entry name" value="AMELOGENIN"/>
    <property type="match status" value="1"/>
</dbReference>
<reference evidence="4 5" key="2">
    <citation type="submission" date="2021-10" db="EMBL/GenBank/DDBJ databases">
        <authorList>
            <person name="Piombo E."/>
        </authorList>
    </citation>
    <scope>NUCLEOTIDE SEQUENCE [LARGE SCALE GENOMIC DNA]</scope>
</reference>
<dbReference type="Gene3D" id="1.25.40.20">
    <property type="entry name" value="Ankyrin repeat-containing domain"/>
    <property type="match status" value="1"/>
</dbReference>
<evidence type="ECO:0000256" key="1">
    <source>
        <dbReference type="ARBA" id="ARBA00022737"/>
    </source>
</evidence>
<accession>A0A9N9U7B9</accession>
<feature type="domain" description="Nephrocystin 3-like N-terminal" evidence="3">
    <location>
        <begin position="287"/>
        <end position="390"/>
    </location>
</feature>
<sequence length="1145" mass="129736">MLLYGYDSQLIKSESFQKISDISLGLIHQLKYGGWSLPSSKPIVFLAHSLGGIVLKDAILQIAGLQLYASILDKVKGAIMFGVPSLGMHQSHLMMMTEGRPNEILVQDLSRDNGSAYLRDLNTRFDGLAFLKRATIYWAYETKESVTAALQPDGTWTKNGPSEVLVNPDSATSYRNTKNKIMTIPIDKDHSGMVKFSSGDRDLETILLILAELCDQQDHRSGMLSGVQVEVETEDTELKVHKPMSASEQETFRLLRKYLSLENKMYNELSSRELHTRVDQIEDPYENTFSWIFELPSFCNWLQAGSGLFWINGKPGSGKSTLMKYIYQSQTTWQLLHSWTRSTTEVKELQAGFFFHYRGTPLQKSFEGLLRSLILQIFNQMDSFRKRWGEFESIDELETKTLKEIAKLRRMMDLPDLGPKSMSPRQVESKLRKEEGNLYNCRTTLSRILADFRPFQNLPTTQYLIRVVAEYHNSTEGLIPRLERTLRLLLYQDVVKMDVVLFFDALDEYDGHTDMISQFLHNLVQASTSNVRVKICFSSRPWKALIQQFSDSPGLSLQDHTQQDIEIYAAGRLGGSTDPTGDILSLVPVIVAKASGVFVWVRLAVTEIINVCANEDSSHSTKDMEKLLLELPDDLHSFYELIVERIAVTHRRKTFALLELIIRQDNPQTVRAIWLAVQISRSVTLETAIGHLEVHSQIFFRGEYTSDMQSDILAWGGGLVEIQGNQVQLMHQTVLEFVLSVSFKRAVLGNLATVVAENGHSYHVKYLIATDVKNIRYSQYMPPENSTQYHSQQSELTTGQSQLPFLESVPQDELYILATKTNYFPPHPDVPSIPVYASFHGLALCLKRWLEKNPGALGGQERFQERYMEMAKLLLDNGFDPNRDRDFFHALVTRIWDLSVEADEVGDRIPLSALCQLVELVLSHGQDPNIFKRFGARGETTALATAPPVLAAELIRHGADPNCYKTAGDSPLSWVMRPEYILTSTTSIGSADEWRYQVIGILLKAGANIRPDDRPTMRMWVDKFHHEGYDVGSLLEICAARGCQVSLRNTAPQQFGPLPPRETYAPPISFQGGREEGRGRRGEGLHMPTESESERQSMQLASLQLTAARENLRVERASLQGSLGGEREEKKKGLRHKAKRLLRWR</sequence>
<evidence type="ECO:0000313" key="5">
    <source>
        <dbReference type="Proteomes" id="UP000754883"/>
    </source>
</evidence>